<feature type="compositionally biased region" description="Pro residues" evidence="2">
    <location>
        <begin position="482"/>
        <end position="494"/>
    </location>
</feature>
<dbReference type="eggNOG" id="COG0438">
    <property type="taxonomic scope" value="Bacteria"/>
</dbReference>
<dbReference type="AlphaFoldDB" id="A0A0A6UCL6"/>
<keyword evidence="1" id="KW-0808">Transferase</keyword>
<proteinExistence type="predicted"/>
<reference evidence="3 4" key="1">
    <citation type="submission" date="2014-10" db="EMBL/GenBank/DDBJ databases">
        <title>Draft genome sequence of Actinoplanes utahensis NRRL 12052.</title>
        <authorList>
            <person name="Velasco-Bucheli B."/>
            <person name="del Cerro C."/>
            <person name="Hormigo D."/>
            <person name="Garcia J.L."/>
            <person name="Acebal C."/>
            <person name="Arroyo M."/>
            <person name="de la Mata I."/>
        </authorList>
    </citation>
    <scope>NUCLEOTIDE SEQUENCE [LARGE SCALE GENOMIC DNA]</scope>
    <source>
        <strain evidence="3 4">NRRL 12052</strain>
    </source>
</reference>
<keyword evidence="4" id="KW-1185">Reference proteome</keyword>
<dbReference type="EMBL" id="JRTT01000133">
    <property type="protein sequence ID" value="KHD73231.1"/>
    <property type="molecule type" value="Genomic_DNA"/>
</dbReference>
<gene>
    <name evidence="3" type="ORF">MB27_36860</name>
</gene>
<dbReference type="InterPro" id="IPR047141">
    <property type="entry name" value="Stealth"/>
</dbReference>
<comment type="caution">
    <text evidence="3">The sequence shown here is derived from an EMBL/GenBank/DDBJ whole genome shotgun (WGS) entry which is preliminary data.</text>
</comment>
<dbReference type="PANTHER" id="PTHR24045">
    <property type="match status" value="1"/>
</dbReference>
<dbReference type="GO" id="GO:0016740">
    <property type="term" value="F:transferase activity"/>
    <property type="evidence" value="ECO:0007669"/>
    <property type="project" value="UniProtKB-KW"/>
</dbReference>
<feature type="region of interest" description="Disordered" evidence="2">
    <location>
        <begin position="475"/>
        <end position="494"/>
    </location>
</feature>
<dbReference type="STRING" id="1869.MB27_36860"/>
<sequence length="494" mass="53850">MALREILRLTPWSVRRRIFATVRAHVLPRVAEERRLPIARALLPLGSGRARRADGAVLRVRTPAGTVTARVDAGTTPAEVRRRNLDRVVRALDEAGADWFRVPHDDPMRTAVAVPETARATVLPLLRRLTAADHGALRSHPAATGHGALRERRREAGAVSVCWPVTDPGGDLVLGHDLACEVEFWREQDGALVAPRGNPVAASIPAGEPPAVAAEPVFGPFCAPDDATAYRTRAIFAAARPDRIDFDIDVVCTGTTDLRHTLRALHCHAPWVRRVFLATGETPDWLDLSHPRLTVVAGATRPHLIADLAEHFLHFGDGMLLGRPVTPDLFFTSDGLPRFFPPADTGPAGPRPADRTGNDRRQIGEAFSQALTRRLPRVPQPSRRGVLTELESRFPQVGDMVLELYAYLTGKAVIGDIRHRAVDPDPLDLALLLHSRDADALHLDASGPATDFLAAYLPFVSPFELQHRNTRAIAAPRRPGDRPVPPDVALPPVA</sequence>
<evidence type="ECO:0000256" key="2">
    <source>
        <dbReference type="SAM" id="MobiDB-lite"/>
    </source>
</evidence>
<protein>
    <submittedName>
        <fullName evidence="3">Uncharacterized protein</fullName>
    </submittedName>
</protein>
<accession>A0A0A6UCL6</accession>
<dbReference type="PANTHER" id="PTHR24045:SF0">
    <property type="entry name" value="N-ACETYLGLUCOSAMINE-1-PHOSPHOTRANSFERASE SUBUNITS ALPHA_BETA"/>
    <property type="match status" value="1"/>
</dbReference>
<organism evidence="3 4">
    <name type="scientific">Actinoplanes utahensis</name>
    <dbReference type="NCBI Taxonomy" id="1869"/>
    <lineage>
        <taxon>Bacteria</taxon>
        <taxon>Bacillati</taxon>
        <taxon>Actinomycetota</taxon>
        <taxon>Actinomycetes</taxon>
        <taxon>Micromonosporales</taxon>
        <taxon>Micromonosporaceae</taxon>
        <taxon>Actinoplanes</taxon>
    </lineage>
</organism>
<dbReference type="Proteomes" id="UP000054537">
    <property type="component" value="Unassembled WGS sequence"/>
</dbReference>
<dbReference type="RefSeq" id="WP_043532740.1">
    <property type="nucleotide sequence ID" value="NZ_BAABKU010000011.1"/>
</dbReference>
<evidence type="ECO:0000313" key="4">
    <source>
        <dbReference type="Proteomes" id="UP000054537"/>
    </source>
</evidence>
<evidence type="ECO:0000313" key="3">
    <source>
        <dbReference type="EMBL" id="KHD73231.1"/>
    </source>
</evidence>
<name>A0A0A6UCL6_ACTUT</name>
<evidence type="ECO:0000256" key="1">
    <source>
        <dbReference type="ARBA" id="ARBA00022679"/>
    </source>
</evidence>